<dbReference type="SMART" id="SM00852">
    <property type="entry name" value="MoCF_biosynth"/>
    <property type="match status" value="1"/>
</dbReference>
<dbReference type="NCBIfam" id="NF001813">
    <property type="entry name" value="PRK00549.1"/>
    <property type="match status" value="1"/>
</dbReference>
<accession>A0A0R2L503</accession>
<dbReference type="InterPro" id="IPR050101">
    <property type="entry name" value="CinA"/>
</dbReference>
<dbReference type="Pfam" id="PF02464">
    <property type="entry name" value="CinA"/>
    <property type="match status" value="1"/>
</dbReference>
<dbReference type="InterPro" id="IPR008135">
    <property type="entry name" value="Competence-induced_CinA"/>
</dbReference>
<dbReference type="InterPro" id="IPR036653">
    <property type="entry name" value="CinA-like_C"/>
</dbReference>
<comment type="caution">
    <text evidence="3">The sequence shown here is derived from an EMBL/GenBank/DDBJ whole genome shotgun (WGS) entry which is preliminary data.</text>
</comment>
<dbReference type="InterPro" id="IPR001453">
    <property type="entry name" value="MoaB/Mog_dom"/>
</dbReference>
<evidence type="ECO:0000313" key="4">
    <source>
        <dbReference type="Proteomes" id="UP000051859"/>
    </source>
</evidence>
<dbReference type="STRING" id="331679.IV81_GL001526"/>
<dbReference type="CDD" id="cd00885">
    <property type="entry name" value="cinA"/>
    <property type="match status" value="1"/>
</dbReference>
<comment type="similarity">
    <text evidence="1">Belongs to the CinA family.</text>
</comment>
<gene>
    <name evidence="1" type="primary">cinA</name>
    <name evidence="3" type="ORF">IV81_GL001526</name>
</gene>
<dbReference type="Gene3D" id="3.40.980.10">
    <property type="entry name" value="MoaB/Mog-like domain"/>
    <property type="match status" value="1"/>
</dbReference>
<feature type="domain" description="MoaB/Mog" evidence="2">
    <location>
        <begin position="4"/>
        <end position="171"/>
    </location>
</feature>
<dbReference type="EMBL" id="JQBX01000006">
    <property type="protein sequence ID" value="KRN94346.1"/>
    <property type="molecule type" value="Genomic_DNA"/>
</dbReference>
<dbReference type="Pfam" id="PF18146">
    <property type="entry name" value="CinA_KH"/>
    <property type="match status" value="1"/>
</dbReference>
<name>A0A0R2L503_9LACO</name>
<dbReference type="Pfam" id="PF00994">
    <property type="entry name" value="MoCF_biosynth"/>
    <property type="match status" value="1"/>
</dbReference>
<dbReference type="SUPFAM" id="SSF142433">
    <property type="entry name" value="CinA-like"/>
    <property type="match status" value="1"/>
</dbReference>
<dbReference type="NCBIfam" id="TIGR00200">
    <property type="entry name" value="cinA_nterm"/>
    <property type="match status" value="1"/>
</dbReference>
<evidence type="ECO:0000313" key="3">
    <source>
        <dbReference type="EMBL" id="KRN94346.1"/>
    </source>
</evidence>
<dbReference type="Proteomes" id="UP000051859">
    <property type="component" value="Unassembled WGS sequence"/>
</dbReference>
<dbReference type="PIRSF" id="PIRSF006728">
    <property type="entry name" value="CinA"/>
    <property type="match status" value="1"/>
</dbReference>
<dbReference type="Gene3D" id="3.90.950.20">
    <property type="entry name" value="CinA-like"/>
    <property type="match status" value="1"/>
</dbReference>
<dbReference type="PATRIC" id="fig|331679.3.peg.1561"/>
<reference evidence="3 4" key="1">
    <citation type="journal article" date="2015" name="Genome Announc.">
        <title>Expanding the biotechnology potential of lactobacilli through comparative genomics of 213 strains and associated genera.</title>
        <authorList>
            <person name="Sun Z."/>
            <person name="Harris H.M."/>
            <person name="McCann A."/>
            <person name="Guo C."/>
            <person name="Argimon S."/>
            <person name="Zhang W."/>
            <person name="Yang X."/>
            <person name="Jeffery I.B."/>
            <person name="Cooney J.C."/>
            <person name="Kagawa T.F."/>
            <person name="Liu W."/>
            <person name="Song Y."/>
            <person name="Salvetti E."/>
            <person name="Wrobel A."/>
            <person name="Rasinkangas P."/>
            <person name="Parkhill J."/>
            <person name="Rea M.C."/>
            <person name="O'Sullivan O."/>
            <person name="Ritari J."/>
            <person name="Douillard F.P."/>
            <person name="Paul Ross R."/>
            <person name="Yang R."/>
            <person name="Briner A.E."/>
            <person name="Felis G.E."/>
            <person name="de Vos W.M."/>
            <person name="Barrangou R."/>
            <person name="Klaenhammer T.R."/>
            <person name="Caufield P.W."/>
            <person name="Cui Y."/>
            <person name="Zhang H."/>
            <person name="O'Toole P.W."/>
        </authorList>
    </citation>
    <scope>NUCLEOTIDE SEQUENCE [LARGE SCALE GENOMIC DNA]</scope>
    <source>
        <strain evidence="3 4">DSM 18001</strain>
    </source>
</reference>
<keyword evidence="4" id="KW-1185">Reference proteome</keyword>
<evidence type="ECO:0000259" key="2">
    <source>
        <dbReference type="SMART" id="SM00852"/>
    </source>
</evidence>
<dbReference type="RefSeq" id="WP_057802501.1">
    <property type="nucleotide sequence ID" value="NZ_JQBX01000006.1"/>
</dbReference>
<protein>
    <recommendedName>
        <fullName evidence="1">Putative competence-damage inducible protein</fullName>
    </recommendedName>
</protein>
<dbReference type="SUPFAM" id="SSF53218">
    <property type="entry name" value="Molybdenum cofactor biosynthesis proteins"/>
    <property type="match status" value="1"/>
</dbReference>
<dbReference type="InterPro" id="IPR036425">
    <property type="entry name" value="MoaB/Mog-like_dom_sf"/>
</dbReference>
<proteinExistence type="inferred from homology"/>
<dbReference type="NCBIfam" id="TIGR00177">
    <property type="entry name" value="molyb_syn"/>
    <property type="match status" value="1"/>
</dbReference>
<dbReference type="PANTHER" id="PTHR13939">
    <property type="entry name" value="NICOTINAMIDE-NUCLEOTIDE AMIDOHYDROLASE PNCC"/>
    <property type="match status" value="1"/>
</dbReference>
<dbReference type="InterPro" id="IPR008136">
    <property type="entry name" value="CinA_C"/>
</dbReference>
<organism evidence="3 4">
    <name type="scientific">Pediococcus stilesii</name>
    <dbReference type="NCBI Taxonomy" id="331679"/>
    <lineage>
        <taxon>Bacteria</taxon>
        <taxon>Bacillati</taxon>
        <taxon>Bacillota</taxon>
        <taxon>Bacilli</taxon>
        <taxon>Lactobacillales</taxon>
        <taxon>Lactobacillaceae</taxon>
        <taxon>Pediococcus</taxon>
    </lineage>
</organism>
<evidence type="ECO:0000256" key="1">
    <source>
        <dbReference type="HAMAP-Rule" id="MF_00226"/>
    </source>
</evidence>
<dbReference type="Gene3D" id="3.30.70.2860">
    <property type="match status" value="1"/>
</dbReference>
<dbReference type="AlphaFoldDB" id="A0A0R2L503"/>
<dbReference type="InterPro" id="IPR041424">
    <property type="entry name" value="CinA_KH"/>
</dbReference>
<dbReference type="NCBIfam" id="TIGR00199">
    <property type="entry name" value="PncC_domain"/>
    <property type="match status" value="1"/>
</dbReference>
<sequence length="413" mass="45357">MNAEIISVGTELLLGEITDTNSAYLGQLFAKLGINVFHKTTVGDNEFTMLRALKSPSEQSDLVVMIGGLGPTEDDITKQTLSKFLNVSLHLDQNAYKKIENYFKKQHRPLTDNNKRQALVLAGSEVIENPNGLAVGLFFHTNGTDYMVLPGPPSEFNAMVDKNVVPLLGQHYGLERTIKSKTLHFVGIGEADLATRINDIVQNQDNPTVALYFKPTDVTIRLTAKASNSKEAEKQLELLKLKIMERVGDYFYAEGDHVSFTDFVVQELIKKKISITAAESLTAGKFQSTLVDTPGASQIFNGGFVTYSNDVKRLLLGVEKETLNNYGVVSSEVAKAMASGAKNKLKTDIAISFTGVAGPDSLEGHEAGTVWIGLALRNGKVIAQKFNFQGSREKVRHLAVQNAFRMIWNSEIK</sequence>
<dbReference type="HAMAP" id="MF_00226_B">
    <property type="entry name" value="CinA_B"/>
    <property type="match status" value="1"/>
</dbReference>
<dbReference type="PANTHER" id="PTHR13939:SF0">
    <property type="entry name" value="NMN AMIDOHYDROLASE-LIKE PROTEIN YFAY"/>
    <property type="match status" value="1"/>
</dbReference>